<reference evidence="2" key="1">
    <citation type="journal article" date="2018" name="Aquaculture">
        <title>Complete genome sequence of a white spot syndrome virus associated with a disease incursion in Australia.</title>
        <authorList>
            <person name="Oakey J."/>
            <person name="Smith C.S."/>
        </authorList>
    </citation>
    <scope>NUCLEOTIDE SEQUENCE [LARGE SCALE GENOMIC DNA]</scope>
    <source>
        <strain evidence="2">WSSV-AU</strain>
    </source>
</reference>
<feature type="region of interest" description="Disordered" evidence="1">
    <location>
        <begin position="68"/>
        <end position="94"/>
    </location>
</feature>
<evidence type="ECO:0000313" key="2">
    <source>
        <dbReference type="EMBL" id="ATU83696.1"/>
    </source>
</evidence>
<dbReference type="EMBL" id="MF768985">
    <property type="protein sequence ID" value="ATU83696.1"/>
    <property type="molecule type" value="Genomic_DNA"/>
</dbReference>
<sequence length="94" mass="10961">MTTTTLKIWTISSAPPTRIVWRRNWSSRWLRRREGTSDRWPPWTNWRYLKNQPLATLAATPLLDAGHPHQNASQYSESLALTQNFSPMHHPPSV</sequence>
<organism evidence="2">
    <name type="scientific">White spot syndrome virus</name>
    <dbReference type="NCBI Taxonomy" id="342409"/>
    <lineage>
        <taxon>Viruses</taxon>
        <taxon>Viruses incertae sedis</taxon>
        <taxon>Naldaviricetes</taxon>
        <taxon>Nimaviridae</taxon>
        <taxon>Whispovirus</taxon>
    </lineage>
</organism>
<evidence type="ECO:0000256" key="1">
    <source>
        <dbReference type="SAM" id="MobiDB-lite"/>
    </source>
</evidence>
<dbReference type="Proteomes" id="UP000267516">
    <property type="component" value="Segment"/>
</dbReference>
<name>A0A2D3I5N5_9VIRU</name>
<accession>A0A2D3I5N5</accession>
<proteinExistence type="predicted"/>
<protein>
    <submittedName>
        <fullName evidence="2">ORF121</fullName>
    </submittedName>
</protein>
<feature type="compositionally biased region" description="Polar residues" evidence="1">
    <location>
        <begin position="70"/>
        <end position="86"/>
    </location>
</feature>